<dbReference type="Gene3D" id="3.30.470.30">
    <property type="entry name" value="DNA ligase/mRNA capping enzyme"/>
    <property type="match status" value="1"/>
</dbReference>
<dbReference type="SUPFAM" id="SSF56091">
    <property type="entry name" value="DNA ligase/mRNA capping enzyme, catalytic domain"/>
    <property type="match status" value="1"/>
</dbReference>
<protein>
    <submittedName>
        <fullName evidence="1">Uncharacterized protein</fullName>
    </submittedName>
</protein>
<keyword evidence="2" id="KW-1185">Reference proteome</keyword>
<dbReference type="EMBL" id="CP108164">
    <property type="protein sequence ID" value="WTQ85618.1"/>
    <property type="molecule type" value="Genomic_DNA"/>
</dbReference>
<evidence type="ECO:0000313" key="1">
    <source>
        <dbReference type="EMBL" id="WTQ85618.1"/>
    </source>
</evidence>
<dbReference type="GeneID" id="97286256"/>
<evidence type="ECO:0000313" key="2">
    <source>
        <dbReference type="Proteomes" id="UP001622557"/>
    </source>
</evidence>
<reference evidence="1 2" key="1">
    <citation type="submission" date="2022-10" db="EMBL/GenBank/DDBJ databases">
        <title>The complete genomes of actinobacterial strains from the NBC collection.</title>
        <authorList>
            <person name="Joergensen T.S."/>
            <person name="Alvarez Arevalo M."/>
            <person name="Sterndorff E.B."/>
            <person name="Faurdal D."/>
            <person name="Vuksanovic O."/>
            <person name="Mourched A.-S."/>
            <person name="Charusanti P."/>
            <person name="Shaw S."/>
            <person name="Blin K."/>
            <person name="Weber T."/>
        </authorList>
    </citation>
    <scope>NUCLEOTIDE SEQUENCE [LARGE SCALE GENOMIC DNA]</scope>
    <source>
        <strain evidence="1 2">NBC_00156</strain>
    </source>
</reference>
<dbReference type="RefSeq" id="WP_405454386.1">
    <property type="nucleotide sequence ID" value="NZ_CP108164.1"/>
</dbReference>
<gene>
    <name evidence="1" type="ORF">OG350_37455</name>
</gene>
<accession>A0ABZ1L391</accession>
<dbReference type="Proteomes" id="UP001622557">
    <property type="component" value="Chromosome"/>
</dbReference>
<organism evidence="1 2">
    <name type="scientific">Streptomyces achromogenes</name>
    <dbReference type="NCBI Taxonomy" id="67255"/>
    <lineage>
        <taxon>Bacteria</taxon>
        <taxon>Bacillati</taxon>
        <taxon>Actinomycetota</taxon>
        <taxon>Actinomycetes</taxon>
        <taxon>Kitasatosporales</taxon>
        <taxon>Streptomycetaceae</taxon>
        <taxon>Streptomyces</taxon>
    </lineage>
</organism>
<sequence length="66" mass="7536">MLRESGRLTFQRLQQRLARRGTGAVEAARQWPAHYVVFNLLHASTDLTSSPYARRRAALEALFANH</sequence>
<name>A0ABZ1L391_STRAH</name>
<proteinExistence type="predicted"/>